<evidence type="ECO:0000259" key="1">
    <source>
        <dbReference type="PROSITE" id="PS50994"/>
    </source>
</evidence>
<dbReference type="SUPFAM" id="SSF56672">
    <property type="entry name" value="DNA/RNA polymerases"/>
    <property type="match status" value="1"/>
</dbReference>
<accession>A0A821S397</accession>
<dbReference type="PROSITE" id="PS50994">
    <property type="entry name" value="INTEGRASE"/>
    <property type="match status" value="1"/>
</dbReference>
<reference evidence="2" key="1">
    <citation type="submission" date="2021-02" db="EMBL/GenBank/DDBJ databases">
        <authorList>
            <person name="Nowell W R."/>
        </authorList>
    </citation>
    <scope>NUCLEOTIDE SEQUENCE</scope>
</reference>
<dbReference type="EMBL" id="CAJOBS010003281">
    <property type="protein sequence ID" value="CAF4851458.1"/>
    <property type="molecule type" value="Genomic_DNA"/>
</dbReference>
<sequence length="1322" mass="154928">MIQLQKDLRKKQGQLKRKYILYKKTHPFKPKSKTIEYSRHRFIGIQDLHNNIQINHQQQTLRYRFDIQLGFHLRNIETDEVMKFYPSENTSIFSENEQIPLINNSVYHLIKDLEQSSLIERLKRPNSKWSVDNVYEYVLLTTPLPGMPIGSKIKLPDNIVNSKSIISFNSDDNMCFWNCLAYFLNSDCRIDRIHRKAVTVFNKYYNKSHSDYKGVDIEELNDIESHFNVNINIYRLENDKAVMERHSSQSYQLTLNLNIFTEIETGRHHFSLIKNIANITKVFQCTNCNSFLSEYKKLKSHAVVCNNGKAKVIFEDGNYNPKPNIFEQLDAFGIQVPNNLRFYPYFIFYDFETWLNKINSTNGKLQYTGTHELLSISLIGSEDESPVFIPVETATEEALNIMVQNMEDIRTKYIKNLYQVYNPYFTQINNLSESNSRKLLCTQLMDWIDILPVYGFNSSSYDINVVKKYLPHILIKNSKKHGNVSKKEKQWLQSIESQLKRNLEHNKNIERYNVDGYDKVTNIVYEFNGCFFHGCQKCYDSDEINPTTGHKMKHHYQKTIMKEKILKELGYNMISVSECEFNPLEKIEINNIIKCNNKYKMISNGKFIFKDIIAYLSPGTSLEKYLRAFDTECPKGVFPHRVTQNLDQYLKEHTGLKFEKPNIIELLKKSSIPEKKWFYNDLTRSNVSECNYSKIKSKYGNLFQLLKDYNNSDVKPAVEATKKLAQFFNTIGLDIHKDGISIPGLSLKYLWNTKEKDVEFQLFKGNEELYQKYRDNLAYYGFDANALYLWAIGQPMLCGEHQMVDIYDDLLSDVLNGSFYGIIECDIQVPDHLKAYFSEMQPIFKNVDISFNNVSLDTQKQVKPNYQSKKLLGSFFGKKVLLITDVLQWYLQKGLVVSNITYAVRYEKKAPFKAFVETVSNSAYGKCLTNFEMHETVKILSETAYNKNIRRNNYKSHEDLIEGYEFHLRKSSFKQCLPIQVGFAVYQLAKLRMLQFYYDFIDYYIDRSNFEYCEMDTDSAYIAFSSDGFEDLVKPDLKQSFQQNKHKWFGRDDTDENRLHDKRTPGLFKLEYQGDGIIALASKMYFCFGDKDKMSSKGISQKQNELTKMNYLAALNGDSYQTFINTGFRRYYKMDELREQYYNPKTGLISAYKLYVKLNKTIPLKTIEAFIVQQETYQIKKQFKSYQEYKPITVYSCNHQWQIDLIDFSKYSRWNSGFKFLLCVVDVFSRKGFVSALKSKSQTTQAMKNILAIQKPILIQSDNGTEFLNKSFQGLLKSANVRHITVDVGNHRRQGILERFNKTIENLISSIQLQPFLSSGYK</sequence>
<dbReference type="Proteomes" id="UP000663838">
    <property type="component" value="Unassembled WGS sequence"/>
</dbReference>
<gene>
    <name evidence="2" type="ORF">TOA249_LOCUS26919</name>
</gene>
<dbReference type="InterPro" id="IPR012337">
    <property type="entry name" value="RNaseH-like_sf"/>
</dbReference>
<feature type="domain" description="Integrase catalytic" evidence="1">
    <location>
        <begin position="1187"/>
        <end position="1322"/>
    </location>
</feature>
<dbReference type="Pfam" id="PF00665">
    <property type="entry name" value="rve"/>
    <property type="match status" value="1"/>
</dbReference>
<dbReference type="GO" id="GO:0003676">
    <property type="term" value="F:nucleic acid binding"/>
    <property type="evidence" value="ECO:0007669"/>
    <property type="project" value="InterPro"/>
</dbReference>
<proteinExistence type="predicted"/>
<dbReference type="PANTHER" id="PTHR33206:SF1">
    <property type="entry name" value="DNA-DIRECTED DNA POLYMERASE"/>
    <property type="match status" value="1"/>
</dbReference>
<protein>
    <recommendedName>
        <fullName evidence="1">Integrase catalytic domain-containing protein</fullName>
    </recommendedName>
</protein>
<evidence type="ECO:0000313" key="3">
    <source>
        <dbReference type="Proteomes" id="UP000663838"/>
    </source>
</evidence>
<comment type="caution">
    <text evidence="2">The sequence shown here is derived from an EMBL/GenBank/DDBJ whole genome shotgun (WGS) entry which is preliminary data.</text>
</comment>
<dbReference type="SUPFAM" id="SSF53098">
    <property type="entry name" value="Ribonuclease H-like"/>
    <property type="match status" value="1"/>
</dbReference>
<dbReference type="Gene3D" id="3.40.960.10">
    <property type="entry name" value="VSR Endonuclease"/>
    <property type="match status" value="1"/>
</dbReference>
<dbReference type="PANTHER" id="PTHR33206">
    <property type="entry name" value="PROTEIN CBG10425"/>
    <property type="match status" value="1"/>
</dbReference>
<dbReference type="InterPro" id="IPR001584">
    <property type="entry name" value="Integrase_cat-core"/>
</dbReference>
<dbReference type="InterPro" id="IPR043502">
    <property type="entry name" value="DNA/RNA_pol_sf"/>
</dbReference>
<dbReference type="InterPro" id="IPR036397">
    <property type="entry name" value="RNaseH_sf"/>
</dbReference>
<evidence type="ECO:0000313" key="2">
    <source>
        <dbReference type="EMBL" id="CAF4851458.1"/>
    </source>
</evidence>
<name>A0A821S397_9BILA</name>
<dbReference type="Gene3D" id="3.30.420.10">
    <property type="entry name" value="Ribonuclease H-like superfamily/Ribonuclease H"/>
    <property type="match status" value="1"/>
</dbReference>
<dbReference type="GO" id="GO:0015074">
    <property type="term" value="P:DNA integration"/>
    <property type="evidence" value="ECO:0007669"/>
    <property type="project" value="InterPro"/>
</dbReference>
<organism evidence="2 3">
    <name type="scientific">Rotaria socialis</name>
    <dbReference type="NCBI Taxonomy" id="392032"/>
    <lineage>
        <taxon>Eukaryota</taxon>
        <taxon>Metazoa</taxon>
        <taxon>Spiralia</taxon>
        <taxon>Gnathifera</taxon>
        <taxon>Rotifera</taxon>
        <taxon>Eurotatoria</taxon>
        <taxon>Bdelloidea</taxon>
        <taxon>Philodinida</taxon>
        <taxon>Philodinidae</taxon>
        <taxon>Rotaria</taxon>
    </lineage>
</organism>